<evidence type="ECO:0000313" key="2">
    <source>
        <dbReference type="Proteomes" id="UP000182771"/>
    </source>
</evidence>
<proteinExistence type="predicted"/>
<dbReference type="RefSeq" id="WP_009642200.1">
    <property type="nucleotide sequence ID" value="NZ_CALGWW010000038.1"/>
</dbReference>
<sequence length="76" mass="9015">METLTIKPPKGISLEDARIALERLNFQIVEEQISFFIPEDYKKELHRRNEELETHPETGISLEEARKIVYKKYGRV</sequence>
<dbReference type="GeneID" id="85016183"/>
<dbReference type="EMBL" id="FNND01000002">
    <property type="protein sequence ID" value="SDW38785.1"/>
    <property type="molecule type" value="Genomic_DNA"/>
</dbReference>
<dbReference type="Proteomes" id="UP000182771">
    <property type="component" value="Unassembled WGS sequence"/>
</dbReference>
<name>A0A1H2T4Y3_9FLAO</name>
<dbReference type="Pfam" id="PF09720">
    <property type="entry name" value="Unstab_antitox"/>
    <property type="match status" value="1"/>
</dbReference>
<organism evidence="1 2">
    <name type="scientific">Capnocytophaga granulosa</name>
    <dbReference type="NCBI Taxonomy" id="45242"/>
    <lineage>
        <taxon>Bacteria</taxon>
        <taxon>Pseudomonadati</taxon>
        <taxon>Bacteroidota</taxon>
        <taxon>Flavobacteriia</taxon>
        <taxon>Flavobacteriales</taxon>
        <taxon>Flavobacteriaceae</taxon>
        <taxon>Capnocytophaga</taxon>
    </lineage>
</organism>
<reference evidence="1 2" key="1">
    <citation type="submission" date="2016-10" db="EMBL/GenBank/DDBJ databases">
        <authorList>
            <person name="Varghese N."/>
            <person name="Submissions S."/>
        </authorList>
    </citation>
    <scope>NUCLEOTIDE SEQUENCE [LARGE SCALE GENOMIC DNA]</scope>
    <source>
        <strain evidence="1 2">DSM 11449</strain>
    </source>
</reference>
<evidence type="ECO:0000313" key="1">
    <source>
        <dbReference type="EMBL" id="SDW38785.1"/>
    </source>
</evidence>
<keyword evidence="2" id="KW-1185">Reference proteome</keyword>
<dbReference type="InterPro" id="IPR013406">
    <property type="entry name" value="CHP02574_addiction_mod"/>
</dbReference>
<gene>
    <name evidence="1" type="ORF">SAMN05444420_10284</name>
</gene>
<protein>
    <submittedName>
        <fullName evidence="1">Addiction module component</fullName>
    </submittedName>
</protein>
<dbReference type="OrthoDB" id="1150833at2"/>
<accession>A0A1H2T4Y3</accession>
<comment type="caution">
    <text evidence="1">The sequence shown here is derived from an EMBL/GenBank/DDBJ whole genome shotgun (WGS) entry which is preliminary data.</text>
</comment>
<dbReference type="AlphaFoldDB" id="A0A1H2T4Y3"/>